<dbReference type="GO" id="GO:0015386">
    <property type="term" value="F:potassium:proton antiporter activity"/>
    <property type="evidence" value="ECO:0007669"/>
    <property type="project" value="TreeGrafter"/>
</dbReference>
<dbReference type="OrthoDB" id="332990at2759"/>
<comment type="similarity">
    <text evidence="9">Belongs to the monovalent cation:proton antiporter 1 (CPA1) transporter (TC 2.A.36) family.</text>
</comment>
<evidence type="ECO:0000256" key="8">
    <source>
        <dbReference type="ARBA" id="ARBA00023201"/>
    </source>
</evidence>
<evidence type="ECO:0000256" key="1">
    <source>
        <dbReference type="ARBA" id="ARBA00004141"/>
    </source>
</evidence>
<dbReference type="NCBIfam" id="TIGR00840">
    <property type="entry name" value="b_cpa1"/>
    <property type="match status" value="1"/>
</dbReference>
<keyword evidence="9" id="KW-0050">Antiport</keyword>
<dbReference type="GO" id="GO:0015385">
    <property type="term" value="F:sodium:proton antiporter activity"/>
    <property type="evidence" value="ECO:0007669"/>
    <property type="project" value="InterPro"/>
</dbReference>
<feature type="transmembrane region" description="Helical" evidence="11">
    <location>
        <begin position="343"/>
        <end position="360"/>
    </location>
</feature>
<gene>
    <name evidence="13" type="ORF">CSUI_005578</name>
</gene>
<feature type="transmembrane region" description="Helical" evidence="11">
    <location>
        <begin position="523"/>
        <end position="545"/>
    </location>
</feature>
<evidence type="ECO:0000256" key="10">
    <source>
        <dbReference type="SAM" id="MobiDB-lite"/>
    </source>
</evidence>
<protein>
    <recommendedName>
        <fullName evidence="9">Sodium/hydrogen exchanger</fullName>
    </recommendedName>
</protein>
<name>A0A2C6KX05_9APIC</name>
<evidence type="ECO:0000259" key="12">
    <source>
        <dbReference type="Pfam" id="PF00999"/>
    </source>
</evidence>
<keyword evidence="14" id="KW-1185">Reference proteome</keyword>
<evidence type="ECO:0000313" key="13">
    <source>
        <dbReference type="EMBL" id="PHJ20585.1"/>
    </source>
</evidence>
<dbReference type="GO" id="GO:0098719">
    <property type="term" value="P:sodium ion import across plasma membrane"/>
    <property type="evidence" value="ECO:0007669"/>
    <property type="project" value="TreeGrafter"/>
</dbReference>
<feature type="transmembrane region" description="Helical" evidence="11">
    <location>
        <begin position="574"/>
        <end position="592"/>
    </location>
</feature>
<evidence type="ECO:0000313" key="14">
    <source>
        <dbReference type="Proteomes" id="UP000221165"/>
    </source>
</evidence>
<dbReference type="RefSeq" id="XP_067922272.1">
    <property type="nucleotide sequence ID" value="XM_068065750.1"/>
</dbReference>
<dbReference type="Proteomes" id="UP000221165">
    <property type="component" value="Unassembled WGS sequence"/>
</dbReference>
<feature type="compositionally biased region" description="Basic and acidic residues" evidence="10">
    <location>
        <begin position="1012"/>
        <end position="1021"/>
    </location>
</feature>
<keyword evidence="3 9" id="KW-0812">Transmembrane</keyword>
<feature type="compositionally biased region" description="Acidic residues" evidence="10">
    <location>
        <begin position="787"/>
        <end position="796"/>
    </location>
</feature>
<evidence type="ECO:0000256" key="2">
    <source>
        <dbReference type="ARBA" id="ARBA00022448"/>
    </source>
</evidence>
<feature type="region of interest" description="Disordered" evidence="10">
    <location>
        <begin position="200"/>
        <end position="296"/>
    </location>
</feature>
<dbReference type="GeneID" id="94428961"/>
<feature type="compositionally biased region" description="Basic and acidic residues" evidence="10">
    <location>
        <begin position="842"/>
        <end position="863"/>
    </location>
</feature>
<feature type="compositionally biased region" description="Basic and acidic residues" evidence="10">
    <location>
        <begin position="893"/>
        <end position="904"/>
    </location>
</feature>
<feature type="transmembrane region" description="Helical" evidence="11">
    <location>
        <begin position="404"/>
        <end position="424"/>
    </location>
</feature>
<dbReference type="PANTHER" id="PTHR10110">
    <property type="entry name" value="SODIUM/HYDROGEN EXCHANGER"/>
    <property type="match status" value="1"/>
</dbReference>
<feature type="compositionally biased region" description="Polar residues" evidence="10">
    <location>
        <begin position="1001"/>
        <end position="1011"/>
    </location>
</feature>
<feature type="compositionally biased region" description="Basic and acidic residues" evidence="10">
    <location>
        <begin position="912"/>
        <end position="922"/>
    </location>
</feature>
<evidence type="ECO:0000256" key="9">
    <source>
        <dbReference type="RuleBase" id="RU003722"/>
    </source>
</evidence>
<dbReference type="Pfam" id="PF00999">
    <property type="entry name" value="Na_H_Exchanger"/>
    <property type="match status" value="1"/>
</dbReference>
<evidence type="ECO:0000256" key="6">
    <source>
        <dbReference type="ARBA" id="ARBA00023065"/>
    </source>
</evidence>
<evidence type="ECO:0000256" key="3">
    <source>
        <dbReference type="ARBA" id="ARBA00022692"/>
    </source>
</evidence>
<feature type="transmembrane region" description="Helical" evidence="11">
    <location>
        <begin position="375"/>
        <end position="392"/>
    </location>
</feature>
<feature type="transmembrane region" description="Helical" evidence="11">
    <location>
        <begin position="312"/>
        <end position="331"/>
    </location>
</feature>
<feature type="transmembrane region" description="Helical" evidence="11">
    <location>
        <begin position="35"/>
        <end position="55"/>
    </location>
</feature>
<feature type="region of interest" description="Disordered" evidence="10">
    <location>
        <begin position="777"/>
        <end position="974"/>
    </location>
</feature>
<feature type="compositionally biased region" description="Basic and acidic residues" evidence="10">
    <location>
        <begin position="797"/>
        <end position="811"/>
    </location>
</feature>
<feature type="compositionally biased region" description="Low complexity" evidence="10">
    <location>
        <begin position="266"/>
        <end position="296"/>
    </location>
</feature>
<feature type="transmembrane region" description="Helical" evidence="11">
    <location>
        <begin position="612"/>
        <end position="633"/>
    </location>
</feature>
<feature type="transmembrane region" description="Helical" evidence="11">
    <location>
        <begin position="444"/>
        <end position="464"/>
    </location>
</feature>
<dbReference type="PRINTS" id="PR01084">
    <property type="entry name" value="NAHEXCHNGR"/>
</dbReference>
<keyword evidence="4 11" id="KW-1133">Transmembrane helix</keyword>
<evidence type="ECO:0000256" key="5">
    <source>
        <dbReference type="ARBA" id="ARBA00023053"/>
    </source>
</evidence>
<feature type="domain" description="Cation/H+ exchanger transmembrane" evidence="12">
    <location>
        <begin position="327"/>
        <end position="737"/>
    </location>
</feature>
<feature type="transmembrane region" description="Helical" evidence="11">
    <location>
        <begin position="716"/>
        <end position="736"/>
    </location>
</feature>
<dbReference type="VEuPathDB" id="ToxoDB:CSUI_005578"/>
<feature type="compositionally biased region" description="Low complexity" evidence="10">
    <location>
        <begin position="202"/>
        <end position="259"/>
    </location>
</feature>
<comment type="caution">
    <text evidence="13">The sequence shown here is derived from an EMBL/GenBank/DDBJ whole genome shotgun (WGS) entry which is preliminary data.</text>
</comment>
<feature type="compositionally biased region" description="Low complexity" evidence="10">
    <location>
        <begin position="754"/>
        <end position="765"/>
    </location>
</feature>
<feature type="region of interest" description="Disordered" evidence="10">
    <location>
        <begin position="996"/>
        <end position="1045"/>
    </location>
</feature>
<keyword evidence="8 9" id="KW-0739">Sodium transport</keyword>
<feature type="compositionally biased region" description="Basic and acidic residues" evidence="10">
    <location>
        <begin position="934"/>
        <end position="953"/>
    </location>
</feature>
<dbReference type="InterPro" id="IPR006153">
    <property type="entry name" value="Cation/H_exchanger_TM"/>
</dbReference>
<evidence type="ECO:0000256" key="7">
    <source>
        <dbReference type="ARBA" id="ARBA00023136"/>
    </source>
</evidence>
<dbReference type="InterPro" id="IPR018422">
    <property type="entry name" value="Cation/H_exchanger_CPA1"/>
</dbReference>
<keyword evidence="6 9" id="KW-0406">Ion transport</keyword>
<feature type="transmembrane region" description="Helical" evidence="11">
    <location>
        <begin position="639"/>
        <end position="663"/>
    </location>
</feature>
<dbReference type="GO" id="GO:0005886">
    <property type="term" value="C:plasma membrane"/>
    <property type="evidence" value="ECO:0007669"/>
    <property type="project" value="TreeGrafter"/>
</dbReference>
<dbReference type="GO" id="GO:0051453">
    <property type="term" value="P:regulation of intracellular pH"/>
    <property type="evidence" value="ECO:0007669"/>
    <property type="project" value="TreeGrafter"/>
</dbReference>
<reference evidence="13 14" key="1">
    <citation type="journal article" date="2017" name="Int. J. Parasitol.">
        <title>The genome of the protozoan parasite Cystoisospora suis and a reverse vaccinology approach to identify vaccine candidates.</title>
        <authorList>
            <person name="Palmieri N."/>
            <person name="Shrestha A."/>
            <person name="Ruttkowski B."/>
            <person name="Beck T."/>
            <person name="Vogl C."/>
            <person name="Tomley F."/>
            <person name="Blake D.P."/>
            <person name="Joachim A."/>
        </authorList>
    </citation>
    <scope>NUCLEOTIDE SEQUENCE [LARGE SCALE GENOMIC DNA]</scope>
    <source>
        <strain evidence="13 14">Wien I</strain>
    </source>
</reference>
<sequence>MDALGGKERRLSFSYSSPLLSPRRSSFAPSSLSHCFYFFSSLLFSILLLLALSLFSSFPSSRKPPSPFFLKDTPSSVTSSLSTDLFSHQHLSPSSLSSSFCCLDLPVSFLRFFSFQNEDRRGSLSLCESFFSVFRPSDKRRRGERNYQVSSSPCSSLLIPSSPPQAFSPSFFVFANAQETSSLSSSTSLSFSSPPAVVTPESLSTSAVSTPSNSSSSSSSSSSLVGATLGQSDPLPSSSSSSPLSLDSSSSSSSSSSPFSQPPQGQPHHPLPDSSSSSSSSSSLPSALPSLSPTSSSPSASNNALNASFTNVNMLLLAICLLCCFTLGYFIHMNFIPHLPDSAAAMLTGFAFGILARFFGSSPSENSFLHFDPQFFYFVLLPPIVLEAGFCLNKTAFLNNLGAILLLSILGTILSTIMVAEITFYSAHASGLEGPPHELRGFSWAFASLISATDTVATLSVIGSPKFRLGKKGVDLYSILMGESVLNDAVSIALTRSVLQIFFNSEASVAQRASGLDVIADFLSVVVGSLITGIGLGGFCCFCFRHSKLNKLPEYEVAITLLTAYMSFGVSEWFGFSGVVSLFFCGFMLGHFNVHNLSKKSRYSIDTVFKTIALLSEKTVFAYLGVVAAVGVGGRSFNLFFVLISLLSCAGSRVVCVFPMCLISNRFRREDERIDCSQQILMCLAGLRGAVAFALAMTIPCHHDIWRAVCRHNKELLVTTTLILVVITTLGVGSMLEYAAVKLGTVEHREDSSSRLSSSSSSSGSILHSPCEALLSSSTVASRGMRDEEEREEEELERERERAGVYTSDRKALHRVSTNGRPTSPYKHGEGIESPEKEEEDESRRGIERGALGGEEKQKKKREEEEEETYERREGKGFSGGMYYKTANDTYGDSEKNVYTHMERQEEDEEQERSRKDKDRRRGIGAGEEEDLGDLERHGSNEGRAGEEMDERRRRSRRHLSATDETEESDFSSSNTFVRYLYMLDRQYLQRWLGSDREDNSTSTPGTASTRRGSERLRHADLPSYSPDHTPSNSVVYLSRSKVHV</sequence>
<dbReference type="AlphaFoldDB" id="A0A2C6KX05"/>
<dbReference type="EMBL" id="MIGC01002685">
    <property type="protein sequence ID" value="PHJ20585.1"/>
    <property type="molecule type" value="Genomic_DNA"/>
</dbReference>
<feature type="region of interest" description="Disordered" evidence="10">
    <location>
        <begin position="749"/>
        <end position="768"/>
    </location>
</feature>
<keyword evidence="2 9" id="KW-0813">Transport</keyword>
<dbReference type="InterPro" id="IPR004709">
    <property type="entry name" value="NaH_exchanger"/>
</dbReference>
<comment type="subcellular location">
    <subcellularLocation>
        <location evidence="1">Membrane</location>
        <topology evidence="1">Multi-pass membrane protein</topology>
    </subcellularLocation>
</comment>
<feature type="compositionally biased region" description="Polar residues" evidence="10">
    <location>
        <begin position="1027"/>
        <end position="1036"/>
    </location>
</feature>
<keyword evidence="7 11" id="KW-0472">Membrane</keyword>
<dbReference type="Gene3D" id="6.10.140.1330">
    <property type="match status" value="1"/>
</dbReference>
<organism evidence="13 14">
    <name type="scientific">Cystoisospora suis</name>
    <dbReference type="NCBI Taxonomy" id="483139"/>
    <lineage>
        <taxon>Eukaryota</taxon>
        <taxon>Sar</taxon>
        <taxon>Alveolata</taxon>
        <taxon>Apicomplexa</taxon>
        <taxon>Conoidasida</taxon>
        <taxon>Coccidia</taxon>
        <taxon>Eucoccidiorida</taxon>
        <taxon>Eimeriorina</taxon>
        <taxon>Sarcocystidae</taxon>
        <taxon>Cystoisospora</taxon>
    </lineage>
</organism>
<dbReference type="PANTHER" id="PTHR10110:SF187">
    <property type="entry name" value="SODIUM_HYDROGEN EXCHANGER"/>
    <property type="match status" value="1"/>
</dbReference>
<accession>A0A2C6KX05</accession>
<proteinExistence type="inferred from homology"/>
<keyword evidence="5" id="KW-0915">Sodium</keyword>
<evidence type="ECO:0000256" key="11">
    <source>
        <dbReference type="SAM" id="Phobius"/>
    </source>
</evidence>
<evidence type="ECO:0000256" key="4">
    <source>
        <dbReference type="ARBA" id="ARBA00022989"/>
    </source>
</evidence>